<name>A0ACC2FNN4_DALPE</name>
<evidence type="ECO:0000313" key="1">
    <source>
        <dbReference type="EMBL" id="KAJ7992965.1"/>
    </source>
</evidence>
<proteinExistence type="predicted"/>
<protein>
    <submittedName>
        <fullName evidence="1">Uncharacterized protein</fullName>
    </submittedName>
</protein>
<reference evidence="1" key="1">
    <citation type="submission" date="2021-05" db="EMBL/GenBank/DDBJ databases">
        <authorList>
            <person name="Pan Q."/>
            <person name="Jouanno E."/>
            <person name="Zahm M."/>
            <person name="Klopp C."/>
            <person name="Cabau C."/>
            <person name="Louis A."/>
            <person name="Berthelot C."/>
            <person name="Parey E."/>
            <person name="Roest Crollius H."/>
            <person name="Montfort J."/>
            <person name="Robinson-Rechavi M."/>
            <person name="Bouchez O."/>
            <person name="Lampietro C."/>
            <person name="Lopez Roques C."/>
            <person name="Donnadieu C."/>
            <person name="Postlethwait J."/>
            <person name="Bobe J."/>
            <person name="Dillon D."/>
            <person name="Chandos A."/>
            <person name="von Hippel F."/>
            <person name="Guiguen Y."/>
        </authorList>
    </citation>
    <scope>NUCLEOTIDE SEQUENCE</scope>
    <source>
        <strain evidence="1">YG-Jan2019</strain>
    </source>
</reference>
<evidence type="ECO:0000313" key="2">
    <source>
        <dbReference type="Proteomes" id="UP001157502"/>
    </source>
</evidence>
<dbReference type="EMBL" id="CM055751">
    <property type="protein sequence ID" value="KAJ7992965.1"/>
    <property type="molecule type" value="Genomic_DNA"/>
</dbReference>
<comment type="caution">
    <text evidence="1">The sequence shown here is derived from an EMBL/GenBank/DDBJ whole genome shotgun (WGS) entry which is preliminary data.</text>
</comment>
<accession>A0ACC2FNN4</accession>
<keyword evidence="2" id="KW-1185">Reference proteome</keyword>
<dbReference type="Proteomes" id="UP001157502">
    <property type="component" value="Chromosome 24"/>
</dbReference>
<sequence length="126" mass="13747">MRDKNGLQEFRVNQILLTVLTLLYHGTKPTLTRQGSAHMSGSGGRHGPSRVSAIPEPPGAPLPPSSVTPVAGHQPTQKLHGRLCSLKPVWLVECMEEVELFEYFPPLLILRGGECRSERGGGRAQE</sequence>
<organism evidence="1 2">
    <name type="scientific">Dallia pectoralis</name>
    <name type="common">Alaska blackfish</name>
    <dbReference type="NCBI Taxonomy" id="75939"/>
    <lineage>
        <taxon>Eukaryota</taxon>
        <taxon>Metazoa</taxon>
        <taxon>Chordata</taxon>
        <taxon>Craniata</taxon>
        <taxon>Vertebrata</taxon>
        <taxon>Euteleostomi</taxon>
        <taxon>Actinopterygii</taxon>
        <taxon>Neopterygii</taxon>
        <taxon>Teleostei</taxon>
        <taxon>Protacanthopterygii</taxon>
        <taxon>Esociformes</taxon>
        <taxon>Umbridae</taxon>
        <taxon>Dallia</taxon>
    </lineage>
</organism>
<gene>
    <name evidence="1" type="ORF">DPEC_G00267540</name>
</gene>